<dbReference type="EMBL" id="JADCNM010000050">
    <property type="protein sequence ID" value="KAG0451715.1"/>
    <property type="molecule type" value="Genomic_DNA"/>
</dbReference>
<dbReference type="InterPro" id="IPR001245">
    <property type="entry name" value="Ser-Thr/Tyr_kinase_cat_dom"/>
</dbReference>
<organism evidence="9 10">
    <name type="scientific">Vanilla planifolia</name>
    <name type="common">Vanilla</name>
    <dbReference type="NCBI Taxonomy" id="51239"/>
    <lineage>
        <taxon>Eukaryota</taxon>
        <taxon>Viridiplantae</taxon>
        <taxon>Streptophyta</taxon>
        <taxon>Embryophyta</taxon>
        <taxon>Tracheophyta</taxon>
        <taxon>Spermatophyta</taxon>
        <taxon>Magnoliopsida</taxon>
        <taxon>Liliopsida</taxon>
        <taxon>Asparagales</taxon>
        <taxon>Orchidaceae</taxon>
        <taxon>Vanilloideae</taxon>
        <taxon>Vanilleae</taxon>
        <taxon>Vanilla</taxon>
    </lineage>
</organism>
<dbReference type="InterPro" id="IPR020635">
    <property type="entry name" value="Tyr_kinase_cat_dom"/>
</dbReference>
<evidence type="ECO:0000259" key="8">
    <source>
        <dbReference type="PROSITE" id="PS50011"/>
    </source>
</evidence>
<comment type="caution">
    <text evidence="9">The sequence shown here is derived from an EMBL/GenBank/DDBJ whole genome shotgun (WGS) entry which is preliminary data.</text>
</comment>
<dbReference type="InterPro" id="IPR011009">
    <property type="entry name" value="Kinase-like_dom_sf"/>
</dbReference>
<dbReference type="PROSITE" id="PS50011">
    <property type="entry name" value="PROTEIN_KINASE_DOM"/>
    <property type="match status" value="1"/>
</dbReference>
<dbReference type="SUPFAM" id="SSF56112">
    <property type="entry name" value="Protein kinase-like (PK-like)"/>
    <property type="match status" value="1"/>
</dbReference>
<dbReference type="GO" id="GO:0005524">
    <property type="term" value="F:ATP binding"/>
    <property type="evidence" value="ECO:0007669"/>
    <property type="project" value="UniProtKB-UniRule"/>
</dbReference>
<evidence type="ECO:0000256" key="5">
    <source>
        <dbReference type="ARBA" id="ARBA00022840"/>
    </source>
</evidence>
<keyword evidence="2" id="KW-0732">Signal</keyword>
<accession>A0A835PDG9</accession>
<evidence type="ECO:0000256" key="4">
    <source>
        <dbReference type="ARBA" id="ARBA00022741"/>
    </source>
</evidence>
<dbReference type="PANTHER" id="PTHR47976">
    <property type="entry name" value="G-TYPE LECTIN S-RECEPTOR-LIKE SERINE/THREONINE-PROTEIN KINASE SD2-5"/>
    <property type="match status" value="1"/>
</dbReference>
<evidence type="ECO:0000256" key="2">
    <source>
        <dbReference type="ARBA" id="ARBA00022729"/>
    </source>
</evidence>
<name>A0A835PDG9_VANPL</name>
<sequence length="230" mass="24138">MVAPSPQLKATISIEATSTSKPTAMKEIYLGRNPAWPTLANDPNSALDGSDSDSDSDDIFIPGLPTRFLYADLVTATDNFSTKIGSGGFGEVFKGVLPDNTEVAVKRISAGVGGSVRIKREFCTEIAVIGSIHHINLVRLRGFCAENRRRLLVYEYMNRGSLDRSLFGGPGAPCSSGANVWRSPSAPPVGFPISILVATALSSTATSSQRTSSSTTAAPSRSPISASPSS</sequence>
<dbReference type="OrthoDB" id="778574at2759"/>
<keyword evidence="3" id="KW-0430">Lectin</keyword>
<dbReference type="InterPro" id="IPR017441">
    <property type="entry name" value="Protein_kinase_ATP_BS"/>
</dbReference>
<dbReference type="FunFam" id="3.30.200.20:FF:000178">
    <property type="entry name" value="serine/threonine-protein kinase PBS1-like"/>
    <property type="match status" value="1"/>
</dbReference>
<dbReference type="Gene3D" id="3.30.200.20">
    <property type="entry name" value="Phosphorylase Kinase, domain 1"/>
    <property type="match status" value="1"/>
</dbReference>
<evidence type="ECO:0000256" key="3">
    <source>
        <dbReference type="ARBA" id="ARBA00022734"/>
    </source>
</evidence>
<gene>
    <name evidence="9" type="ORF">HPP92_026074</name>
</gene>
<dbReference type="PANTHER" id="PTHR47976:SF60">
    <property type="entry name" value="RECEPTOR-LIKE SERINE_THREONINE-PROTEIN KINASE"/>
    <property type="match status" value="1"/>
</dbReference>
<keyword evidence="4 6" id="KW-0547">Nucleotide-binding</keyword>
<protein>
    <recommendedName>
        <fullName evidence="8">Protein kinase domain-containing protein</fullName>
    </recommendedName>
</protein>
<keyword evidence="5 6" id="KW-0067">ATP-binding</keyword>
<evidence type="ECO:0000313" key="9">
    <source>
        <dbReference type="EMBL" id="KAG0451715.1"/>
    </source>
</evidence>
<dbReference type="AlphaFoldDB" id="A0A835PDG9"/>
<feature type="region of interest" description="Disordered" evidence="7">
    <location>
        <begin position="205"/>
        <end position="230"/>
    </location>
</feature>
<dbReference type="InterPro" id="IPR051343">
    <property type="entry name" value="G-type_lectin_kinases/EP1-like"/>
</dbReference>
<dbReference type="SMART" id="SM00219">
    <property type="entry name" value="TyrKc"/>
    <property type="match status" value="1"/>
</dbReference>
<evidence type="ECO:0000313" key="10">
    <source>
        <dbReference type="Proteomes" id="UP000639772"/>
    </source>
</evidence>
<proteinExistence type="predicted"/>
<dbReference type="Proteomes" id="UP000639772">
    <property type="component" value="Unassembled WGS sequence"/>
</dbReference>
<dbReference type="Pfam" id="PF07714">
    <property type="entry name" value="PK_Tyr_Ser-Thr"/>
    <property type="match status" value="1"/>
</dbReference>
<evidence type="ECO:0000256" key="6">
    <source>
        <dbReference type="PROSITE-ProRule" id="PRU10141"/>
    </source>
</evidence>
<feature type="binding site" evidence="6">
    <location>
        <position position="106"/>
    </location>
    <ligand>
        <name>ATP</name>
        <dbReference type="ChEBI" id="CHEBI:30616"/>
    </ligand>
</feature>
<evidence type="ECO:0000256" key="1">
    <source>
        <dbReference type="ARBA" id="ARBA00022679"/>
    </source>
</evidence>
<dbReference type="PROSITE" id="PS00107">
    <property type="entry name" value="PROTEIN_KINASE_ATP"/>
    <property type="match status" value="1"/>
</dbReference>
<evidence type="ECO:0000256" key="7">
    <source>
        <dbReference type="SAM" id="MobiDB-lite"/>
    </source>
</evidence>
<feature type="domain" description="Protein kinase" evidence="8">
    <location>
        <begin position="78"/>
        <end position="230"/>
    </location>
</feature>
<dbReference type="InterPro" id="IPR000719">
    <property type="entry name" value="Prot_kinase_dom"/>
</dbReference>
<reference evidence="9 10" key="1">
    <citation type="journal article" date="2020" name="Nat. Food">
        <title>A phased Vanilla planifolia genome enables genetic improvement of flavour and production.</title>
        <authorList>
            <person name="Hasing T."/>
            <person name="Tang H."/>
            <person name="Brym M."/>
            <person name="Khazi F."/>
            <person name="Huang T."/>
            <person name="Chambers A.H."/>
        </authorList>
    </citation>
    <scope>NUCLEOTIDE SEQUENCE [LARGE SCALE GENOMIC DNA]</scope>
    <source>
        <tissue evidence="9">Leaf</tissue>
    </source>
</reference>
<dbReference type="GO" id="GO:0004713">
    <property type="term" value="F:protein tyrosine kinase activity"/>
    <property type="evidence" value="ECO:0007669"/>
    <property type="project" value="InterPro"/>
</dbReference>
<keyword evidence="1" id="KW-0808">Transferase</keyword>